<protein>
    <submittedName>
        <fullName evidence="1">N-formylglutamate amidohydrolase</fullName>
    </submittedName>
</protein>
<evidence type="ECO:0000313" key="1">
    <source>
        <dbReference type="EMBL" id="MFC4728290.1"/>
    </source>
</evidence>
<dbReference type="InterPro" id="IPR007709">
    <property type="entry name" value="N-FG_amidohydro"/>
</dbReference>
<proteinExistence type="predicted"/>
<organism evidence="1 2">
    <name type="scientific">Coralloluteibacterium thermophilum</name>
    <dbReference type="NCBI Taxonomy" id="2707049"/>
    <lineage>
        <taxon>Bacteria</taxon>
        <taxon>Pseudomonadati</taxon>
        <taxon>Pseudomonadota</taxon>
        <taxon>Gammaproteobacteria</taxon>
        <taxon>Lysobacterales</taxon>
        <taxon>Lysobacteraceae</taxon>
        <taxon>Coralloluteibacterium</taxon>
    </lineage>
</organism>
<dbReference type="Gene3D" id="3.40.630.40">
    <property type="entry name" value="Zn-dependent exopeptidases"/>
    <property type="match status" value="1"/>
</dbReference>
<dbReference type="InterPro" id="IPR011227">
    <property type="entry name" value="UCP029730"/>
</dbReference>
<dbReference type="Pfam" id="PF05013">
    <property type="entry name" value="FGase"/>
    <property type="match status" value="1"/>
</dbReference>
<dbReference type="PIRSF" id="PIRSF029730">
    <property type="entry name" value="UCP029730"/>
    <property type="match status" value="1"/>
</dbReference>
<keyword evidence="2" id="KW-1185">Reference proteome</keyword>
<comment type="caution">
    <text evidence="1">The sequence shown here is derived from an EMBL/GenBank/DDBJ whole genome shotgun (WGS) entry which is preliminary data.</text>
</comment>
<dbReference type="Proteomes" id="UP001595892">
    <property type="component" value="Unassembled WGS sequence"/>
</dbReference>
<dbReference type="RefSeq" id="WP_377004318.1">
    <property type="nucleotide sequence ID" value="NZ_JBHSGG010000024.1"/>
</dbReference>
<dbReference type="SUPFAM" id="SSF53187">
    <property type="entry name" value="Zn-dependent exopeptidases"/>
    <property type="match status" value="1"/>
</dbReference>
<evidence type="ECO:0000313" key="2">
    <source>
        <dbReference type="Proteomes" id="UP001595892"/>
    </source>
</evidence>
<gene>
    <name evidence="1" type="ORF">ACFO3Q_08920</name>
</gene>
<name>A0ABV9NKC9_9GAMM</name>
<reference evidence="2" key="1">
    <citation type="journal article" date="2019" name="Int. J. Syst. Evol. Microbiol.">
        <title>The Global Catalogue of Microorganisms (GCM) 10K type strain sequencing project: providing services to taxonomists for standard genome sequencing and annotation.</title>
        <authorList>
            <consortium name="The Broad Institute Genomics Platform"/>
            <consortium name="The Broad Institute Genome Sequencing Center for Infectious Disease"/>
            <person name="Wu L."/>
            <person name="Ma J."/>
        </authorList>
    </citation>
    <scope>NUCLEOTIDE SEQUENCE [LARGE SCALE GENOMIC DNA]</scope>
    <source>
        <strain evidence="2">CGMCC 1.13574</strain>
    </source>
</reference>
<accession>A0ABV9NKC9</accession>
<dbReference type="EMBL" id="JBHSGG010000024">
    <property type="protein sequence ID" value="MFC4728290.1"/>
    <property type="molecule type" value="Genomic_DNA"/>
</dbReference>
<sequence length="262" mass="28880">MHPTSAFRLLGPNDPPPFVVERAAGASPFVLICDHAGRAVPEALGDLGVPAPEWDRHIAWDIGARGVALHLAALLDAFLVTQTYSRLVIDCNRPHHVPGLVPERSERTDIPGNVGLDPVQREARLREIHTPYHAAIAAELDRRAAAGLPTVLVSVHSFTPVYMDQARDMHVGVLYQHDARASHALRDMIRAEGEWVVGDNAPYSVSDETDYAIPVHAERRGLPYLELELRQDLIADAAGQRAWAERVAGWLRRLPAFPAIDR</sequence>